<name>A0A5B7E0W7_PORTR</name>
<accession>A0A5B7E0W7</accession>
<dbReference type="AlphaFoldDB" id="A0A5B7E0W7"/>
<feature type="region of interest" description="Disordered" evidence="1">
    <location>
        <begin position="172"/>
        <end position="208"/>
    </location>
</feature>
<evidence type="ECO:0000256" key="1">
    <source>
        <dbReference type="SAM" id="MobiDB-lite"/>
    </source>
</evidence>
<evidence type="ECO:0000313" key="3">
    <source>
        <dbReference type="Proteomes" id="UP000324222"/>
    </source>
</evidence>
<organism evidence="2 3">
    <name type="scientific">Portunus trituberculatus</name>
    <name type="common">Swimming crab</name>
    <name type="synonym">Neptunus trituberculatus</name>
    <dbReference type="NCBI Taxonomy" id="210409"/>
    <lineage>
        <taxon>Eukaryota</taxon>
        <taxon>Metazoa</taxon>
        <taxon>Ecdysozoa</taxon>
        <taxon>Arthropoda</taxon>
        <taxon>Crustacea</taxon>
        <taxon>Multicrustacea</taxon>
        <taxon>Malacostraca</taxon>
        <taxon>Eumalacostraca</taxon>
        <taxon>Eucarida</taxon>
        <taxon>Decapoda</taxon>
        <taxon>Pleocyemata</taxon>
        <taxon>Brachyura</taxon>
        <taxon>Eubrachyura</taxon>
        <taxon>Portunoidea</taxon>
        <taxon>Portunidae</taxon>
        <taxon>Portuninae</taxon>
        <taxon>Portunus</taxon>
    </lineage>
</organism>
<comment type="caution">
    <text evidence="2">The sequence shown here is derived from an EMBL/GenBank/DDBJ whole genome shotgun (WGS) entry which is preliminary data.</text>
</comment>
<gene>
    <name evidence="2" type="ORF">E2C01_019604</name>
</gene>
<protein>
    <submittedName>
        <fullName evidence="2">Uncharacterized protein</fullName>
    </submittedName>
</protein>
<dbReference type="EMBL" id="VSRR010001600">
    <property type="protein sequence ID" value="MPC26464.1"/>
    <property type="molecule type" value="Genomic_DNA"/>
</dbReference>
<proteinExistence type="predicted"/>
<feature type="region of interest" description="Disordered" evidence="1">
    <location>
        <begin position="245"/>
        <end position="290"/>
    </location>
</feature>
<evidence type="ECO:0000313" key="2">
    <source>
        <dbReference type="EMBL" id="MPC26464.1"/>
    </source>
</evidence>
<keyword evidence="3" id="KW-1185">Reference proteome</keyword>
<dbReference type="Proteomes" id="UP000324222">
    <property type="component" value="Unassembled WGS sequence"/>
</dbReference>
<reference evidence="2 3" key="1">
    <citation type="submission" date="2019-05" db="EMBL/GenBank/DDBJ databases">
        <title>Another draft genome of Portunus trituberculatus and its Hox gene families provides insights of decapod evolution.</title>
        <authorList>
            <person name="Jeong J.-H."/>
            <person name="Song I."/>
            <person name="Kim S."/>
            <person name="Choi T."/>
            <person name="Kim D."/>
            <person name="Ryu S."/>
            <person name="Kim W."/>
        </authorList>
    </citation>
    <scope>NUCLEOTIDE SEQUENCE [LARGE SCALE GENOMIC DNA]</scope>
    <source>
        <tissue evidence="2">Muscle</tissue>
    </source>
</reference>
<sequence length="421" mass="44696">MLRVVLVSPPTARLLFSYVSPTGLTCPLRPVLPIPNLHPPQPFRRYVRWAAASGGVGEDVALTPPPCGSVSGPRLVRVRQAGQVSGELLHPFPPSPPLPRPLSPSLLPPLRFPACSPFFRPLSPLSTFPIPHPRNTTVLPSPPPHTPPTSLGCGNCGWWLVAGGWGRKGLGERGGDPVAAAGAGGGEQRVGRPGPRETPPVSPNSQTWGGSQPRFLLLLFCPLLTPLPAAHGPLIPAPPLPACGPATGGDRCSSRAGGRVGGGGHDRPRHADIACPGQDTTHPRPLDVPDEDSQFSYTRAGVCISVEEWCCVADSFGIEAKGRQEVGAGQEDVVHVVAGTAAEWRPWRRRGGVGWPGTVVPQKPQSGGYMNQASVRRWVTTGDSNSPAERFHVIPIVFHPPLFTGQKLQQQQQAYRKGQPL</sequence>